<evidence type="ECO:0000313" key="15">
    <source>
        <dbReference type="Proteomes" id="UP000318331"/>
    </source>
</evidence>
<dbReference type="AlphaFoldDB" id="A0A543I6R4"/>
<evidence type="ECO:0000256" key="1">
    <source>
        <dbReference type="ARBA" id="ARBA00000085"/>
    </source>
</evidence>
<dbReference type="InterPro" id="IPR050482">
    <property type="entry name" value="Sensor_HK_TwoCompSys"/>
</dbReference>
<keyword evidence="11" id="KW-1133">Transmembrane helix</keyword>
<dbReference type="EC" id="2.7.13.3" evidence="2"/>
<feature type="transmembrane region" description="Helical" evidence="11">
    <location>
        <begin position="20"/>
        <end position="39"/>
    </location>
</feature>
<keyword evidence="11" id="KW-0812">Transmembrane</keyword>
<organism evidence="14 15">
    <name type="scientific">Klugiella xanthotipulae</name>
    <dbReference type="NCBI Taxonomy" id="244735"/>
    <lineage>
        <taxon>Bacteria</taxon>
        <taxon>Bacillati</taxon>
        <taxon>Actinomycetota</taxon>
        <taxon>Actinomycetes</taxon>
        <taxon>Micrococcales</taxon>
        <taxon>Microbacteriaceae</taxon>
        <taxon>Klugiella</taxon>
    </lineage>
</organism>
<evidence type="ECO:0000256" key="4">
    <source>
        <dbReference type="ARBA" id="ARBA00022679"/>
    </source>
</evidence>
<feature type="region of interest" description="Disordered" evidence="10">
    <location>
        <begin position="344"/>
        <end position="363"/>
    </location>
</feature>
<dbReference type="SUPFAM" id="SSF55874">
    <property type="entry name" value="ATPase domain of HSP90 chaperone/DNA topoisomerase II/histidine kinase"/>
    <property type="match status" value="1"/>
</dbReference>
<evidence type="ECO:0000256" key="9">
    <source>
        <dbReference type="SAM" id="Coils"/>
    </source>
</evidence>
<keyword evidence="9" id="KW-0175">Coiled coil</keyword>
<feature type="transmembrane region" description="Helical" evidence="11">
    <location>
        <begin position="45"/>
        <end position="63"/>
    </location>
</feature>
<keyword evidence="3" id="KW-0597">Phosphoprotein</keyword>
<dbReference type="InterPro" id="IPR003594">
    <property type="entry name" value="HATPase_dom"/>
</dbReference>
<evidence type="ECO:0000256" key="10">
    <source>
        <dbReference type="SAM" id="MobiDB-lite"/>
    </source>
</evidence>
<comment type="catalytic activity">
    <reaction evidence="1">
        <text>ATP + protein L-histidine = ADP + protein N-phospho-L-histidine.</text>
        <dbReference type="EC" id="2.7.13.3"/>
    </reaction>
</comment>
<dbReference type="Pfam" id="PF07730">
    <property type="entry name" value="HisKA_3"/>
    <property type="match status" value="1"/>
</dbReference>
<dbReference type="GO" id="GO:0046983">
    <property type="term" value="F:protein dimerization activity"/>
    <property type="evidence" value="ECO:0007669"/>
    <property type="project" value="InterPro"/>
</dbReference>
<feature type="transmembrane region" description="Helical" evidence="11">
    <location>
        <begin position="119"/>
        <end position="140"/>
    </location>
</feature>
<feature type="transmembrane region" description="Helical" evidence="11">
    <location>
        <begin position="146"/>
        <end position="168"/>
    </location>
</feature>
<dbReference type="GO" id="GO:0000155">
    <property type="term" value="F:phosphorelay sensor kinase activity"/>
    <property type="evidence" value="ECO:0007669"/>
    <property type="project" value="InterPro"/>
</dbReference>
<dbReference type="Proteomes" id="UP000318331">
    <property type="component" value="Unassembled WGS sequence"/>
</dbReference>
<keyword evidence="4" id="KW-0808">Transferase</keyword>
<feature type="coiled-coil region" evidence="9">
    <location>
        <begin position="179"/>
        <end position="206"/>
    </location>
</feature>
<keyword evidence="7" id="KW-0067">ATP-binding</keyword>
<evidence type="ECO:0000256" key="11">
    <source>
        <dbReference type="SAM" id="Phobius"/>
    </source>
</evidence>
<evidence type="ECO:0000256" key="8">
    <source>
        <dbReference type="ARBA" id="ARBA00023012"/>
    </source>
</evidence>
<feature type="region of interest" description="Disordered" evidence="10">
    <location>
        <begin position="378"/>
        <end position="418"/>
    </location>
</feature>
<dbReference type="Pfam" id="PF02518">
    <property type="entry name" value="HATPase_c"/>
    <property type="match status" value="1"/>
</dbReference>
<dbReference type="RefSeq" id="WP_141916465.1">
    <property type="nucleotide sequence ID" value="NZ_BAAAYS010000010.1"/>
</dbReference>
<dbReference type="CDD" id="cd16917">
    <property type="entry name" value="HATPase_UhpB-NarQ-NarX-like"/>
    <property type="match status" value="1"/>
</dbReference>
<evidence type="ECO:0000256" key="6">
    <source>
        <dbReference type="ARBA" id="ARBA00022777"/>
    </source>
</evidence>
<proteinExistence type="predicted"/>
<protein>
    <recommendedName>
        <fullName evidence="2">histidine kinase</fullName>
        <ecNumber evidence="2">2.7.13.3</ecNumber>
    </recommendedName>
</protein>
<evidence type="ECO:0000256" key="2">
    <source>
        <dbReference type="ARBA" id="ARBA00012438"/>
    </source>
</evidence>
<comment type="caution">
    <text evidence="14">The sequence shown here is derived from an EMBL/GenBank/DDBJ whole genome shotgun (WGS) entry which is preliminary data.</text>
</comment>
<feature type="transmembrane region" description="Helical" evidence="11">
    <location>
        <begin position="92"/>
        <end position="112"/>
    </location>
</feature>
<dbReference type="InterPro" id="IPR011712">
    <property type="entry name" value="Sig_transdc_His_kin_sub3_dim/P"/>
</dbReference>
<sequence length="418" mass="44352">MPALKFTDPDTGQPSLLSRLLLGLLGIALMAISVPIHTVLYGTPLALAFVLGALHCGALPLAVRMPRLAVALSLTAVLLLQSLSSASVDGPWPWSVTLLITQSAVIAVLALTARWSVAIMAWLLSVLVSALVIAATIPRYPEADGSVANTVVFTCISGGALGISLLLAQRRSIRAQLVHERQTTAAEQARRELMEERNRIARELHDVVAHGMSVIQVQATSARYRLSGMDETTASEFDEIGATARTALTEMRQLLGVLRSTDPAELGPQPSLHDIPGLVESSRRAGNPVTLAWSPDITAHPTPGPVALAAYRIVQESISNVVRHAPEAETLVAVERESGSVRVTVRNEPPPRPPLADRDRGGHGLVGMRERVALLGGTLEHGPTPEGGYRVCALLPSPDPGTAPGRESTTNPHSQEKP</sequence>
<keyword evidence="5" id="KW-0547">Nucleotide-binding</keyword>
<evidence type="ECO:0000259" key="12">
    <source>
        <dbReference type="Pfam" id="PF02518"/>
    </source>
</evidence>
<dbReference type="GO" id="GO:0016020">
    <property type="term" value="C:membrane"/>
    <property type="evidence" value="ECO:0007669"/>
    <property type="project" value="InterPro"/>
</dbReference>
<evidence type="ECO:0000256" key="3">
    <source>
        <dbReference type="ARBA" id="ARBA00022553"/>
    </source>
</evidence>
<reference evidence="14 15" key="1">
    <citation type="submission" date="2019-06" db="EMBL/GenBank/DDBJ databases">
        <title>Sequencing the genomes of 1000 actinobacteria strains.</title>
        <authorList>
            <person name="Klenk H.-P."/>
        </authorList>
    </citation>
    <scope>NUCLEOTIDE SEQUENCE [LARGE SCALE GENOMIC DNA]</scope>
    <source>
        <strain evidence="14 15">DSM 18031</strain>
    </source>
</reference>
<dbReference type="Gene3D" id="1.20.5.1930">
    <property type="match status" value="1"/>
</dbReference>
<evidence type="ECO:0000259" key="13">
    <source>
        <dbReference type="Pfam" id="PF07730"/>
    </source>
</evidence>
<accession>A0A543I6R4</accession>
<dbReference type="PANTHER" id="PTHR24421:SF10">
    <property type="entry name" value="NITRATE_NITRITE SENSOR PROTEIN NARQ"/>
    <property type="match status" value="1"/>
</dbReference>
<gene>
    <name evidence="14" type="ORF">FB466_1121</name>
</gene>
<name>A0A543I6R4_9MICO</name>
<dbReference type="InterPro" id="IPR036890">
    <property type="entry name" value="HATPase_C_sf"/>
</dbReference>
<feature type="domain" description="Histidine kinase/HSP90-like ATPase" evidence="12">
    <location>
        <begin position="309"/>
        <end position="397"/>
    </location>
</feature>
<dbReference type="GO" id="GO:0005524">
    <property type="term" value="F:ATP binding"/>
    <property type="evidence" value="ECO:0007669"/>
    <property type="project" value="UniProtKB-KW"/>
</dbReference>
<evidence type="ECO:0000256" key="5">
    <source>
        <dbReference type="ARBA" id="ARBA00022741"/>
    </source>
</evidence>
<keyword evidence="8" id="KW-0902">Two-component regulatory system</keyword>
<evidence type="ECO:0000256" key="7">
    <source>
        <dbReference type="ARBA" id="ARBA00022840"/>
    </source>
</evidence>
<keyword evidence="15" id="KW-1185">Reference proteome</keyword>
<dbReference type="EMBL" id="VFPN01000001">
    <property type="protein sequence ID" value="TQM66284.1"/>
    <property type="molecule type" value="Genomic_DNA"/>
</dbReference>
<keyword evidence="6 14" id="KW-0418">Kinase</keyword>
<keyword evidence="11" id="KW-0472">Membrane</keyword>
<dbReference type="OrthoDB" id="227596at2"/>
<evidence type="ECO:0000313" key="14">
    <source>
        <dbReference type="EMBL" id="TQM66284.1"/>
    </source>
</evidence>
<feature type="compositionally biased region" description="Polar residues" evidence="10">
    <location>
        <begin position="407"/>
        <end position="418"/>
    </location>
</feature>
<feature type="domain" description="Signal transduction histidine kinase subgroup 3 dimerisation and phosphoacceptor" evidence="13">
    <location>
        <begin position="196"/>
        <end position="261"/>
    </location>
</feature>
<dbReference type="PANTHER" id="PTHR24421">
    <property type="entry name" value="NITRATE/NITRITE SENSOR PROTEIN NARX-RELATED"/>
    <property type="match status" value="1"/>
</dbReference>
<dbReference type="Gene3D" id="3.30.565.10">
    <property type="entry name" value="Histidine kinase-like ATPase, C-terminal domain"/>
    <property type="match status" value="1"/>
</dbReference>